<dbReference type="RefSeq" id="WP_068210515.1">
    <property type="nucleotide sequence ID" value="NZ_CP013355.1"/>
</dbReference>
<gene>
    <name evidence="1" type="ORF">Lupro_11665</name>
</gene>
<dbReference type="GO" id="GO:0009055">
    <property type="term" value="F:electron transfer activity"/>
    <property type="evidence" value="ECO:0007669"/>
    <property type="project" value="InterPro"/>
</dbReference>
<dbReference type="EMBL" id="CP013355">
    <property type="protein sequence ID" value="AMC11882.1"/>
    <property type="molecule type" value="Genomic_DNA"/>
</dbReference>
<organism evidence="1 2">
    <name type="scientific">Lutibacter profundi</name>
    <dbReference type="NCBI Taxonomy" id="1622118"/>
    <lineage>
        <taxon>Bacteria</taxon>
        <taxon>Pseudomonadati</taxon>
        <taxon>Bacteroidota</taxon>
        <taxon>Flavobacteriia</taxon>
        <taxon>Flavobacteriales</taxon>
        <taxon>Flavobacteriaceae</taxon>
        <taxon>Lutibacter</taxon>
    </lineage>
</organism>
<name>A0A0X8G879_9FLAO</name>
<reference evidence="2" key="1">
    <citation type="submission" date="2015-12" db="EMBL/GenBank/DDBJ databases">
        <title>Complete genome sequence of Lutibacter profundus strain LP1.</title>
        <authorList>
            <person name="Wissuwa J."/>
            <person name="Le Moine Bauer S."/>
            <person name="Stokke R."/>
            <person name="Dahle H."/>
            <person name="Steen I.H."/>
        </authorList>
    </citation>
    <scope>NUCLEOTIDE SEQUENCE [LARGE SCALE GENOMIC DNA]</scope>
    <source>
        <strain evidence="2">LP1</strain>
    </source>
</reference>
<dbReference type="KEGG" id="lut:Lupro_11665"/>
<reference evidence="1 2" key="2">
    <citation type="journal article" date="2016" name="Int. J. Syst. Evol. Microbiol.">
        <title>Lutibacter profundi sp. nov., isolated from a deep-sea hydrothermal system on the Arctic Mid-Ocean Ridge and emended description of the genus Lutibacter.</title>
        <authorList>
            <person name="Le Moine Bauer S."/>
            <person name="Roalkvam I."/>
            <person name="Steen I.H."/>
            <person name="Dahle H."/>
        </authorList>
    </citation>
    <scope>NUCLEOTIDE SEQUENCE [LARGE SCALE GENOMIC DNA]</scope>
    <source>
        <strain evidence="1 2">LP1</strain>
    </source>
</reference>
<proteinExistence type="predicted"/>
<dbReference type="STRING" id="1622118.Lupro_11665"/>
<keyword evidence="2" id="KW-1185">Reference proteome</keyword>
<dbReference type="GO" id="GO:0020037">
    <property type="term" value="F:heme binding"/>
    <property type="evidence" value="ECO:0007669"/>
    <property type="project" value="InterPro"/>
</dbReference>
<dbReference type="OrthoDB" id="9786191at2"/>
<dbReference type="Proteomes" id="UP000059672">
    <property type="component" value="Chromosome"/>
</dbReference>
<protein>
    <recommendedName>
        <fullName evidence="3">Cytochrome c domain-containing protein</fullName>
    </recommendedName>
</protein>
<evidence type="ECO:0008006" key="3">
    <source>
        <dbReference type="Google" id="ProtNLM"/>
    </source>
</evidence>
<evidence type="ECO:0000313" key="1">
    <source>
        <dbReference type="EMBL" id="AMC11882.1"/>
    </source>
</evidence>
<dbReference type="Gene3D" id="1.10.760.10">
    <property type="entry name" value="Cytochrome c-like domain"/>
    <property type="match status" value="1"/>
</dbReference>
<dbReference type="AlphaFoldDB" id="A0A0X8G879"/>
<dbReference type="PROSITE" id="PS51257">
    <property type="entry name" value="PROKAR_LIPOPROTEIN"/>
    <property type="match status" value="1"/>
</dbReference>
<accession>A0A0X8G879</accession>
<dbReference type="SUPFAM" id="SSF46626">
    <property type="entry name" value="Cytochrome c"/>
    <property type="match status" value="1"/>
</dbReference>
<sequence length="113" mass="12790">MKQTILYLSFLFLVVFFISCENNVEETMEDLVVSECNSAISFSEQIKPIIDTNCLQCHNGNQFPDLRTYQSIKNFAAIIKEETQTRRMPLGGSLTTDEIKAIACWIDSGSLNN</sequence>
<evidence type="ECO:0000313" key="2">
    <source>
        <dbReference type="Proteomes" id="UP000059672"/>
    </source>
</evidence>
<dbReference type="InterPro" id="IPR036909">
    <property type="entry name" value="Cyt_c-like_dom_sf"/>
</dbReference>